<name>A0ABQ9DHA5_9PASS</name>
<dbReference type="EMBL" id="WHWB01033102">
    <property type="protein sequence ID" value="KAJ7422046.1"/>
    <property type="molecule type" value="Genomic_DNA"/>
</dbReference>
<dbReference type="Proteomes" id="UP001145742">
    <property type="component" value="Unassembled WGS sequence"/>
</dbReference>
<keyword evidence="3" id="KW-1185">Reference proteome</keyword>
<sequence length="111" mass="12748">MEEPPRPLLPRGEREDEEEEEEEEEDGTDTEWSFVDGEMEAVALRDLPSATIACNLDPRVFQDGPWRGRHPELRGETQPQGWAQFLLVPEIQKATVGQELFDPAEGLEWKM</sequence>
<organism evidence="2 3">
    <name type="scientific">Willisornis vidua</name>
    <name type="common">Xingu scale-backed antbird</name>
    <dbReference type="NCBI Taxonomy" id="1566151"/>
    <lineage>
        <taxon>Eukaryota</taxon>
        <taxon>Metazoa</taxon>
        <taxon>Chordata</taxon>
        <taxon>Craniata</taxon>
        <taxon>Vertebrata</taxon>
        <taxon>Euteleostomi</taxon>
        <taxon>Archelosauria</taxon>
        <taxon>Archosauria</taxon>
        <taxon>Dinosauria</taxon>
        <taxon>Saurischia</taxon>
        <taxon>Theropoda</taxon>
        <taxon>Coelurosauria</taxon>
        <taxon>Aves</taxon>
        <taxon>Neognathae</taxon>
        <taxon>Neoaves</taxon>
        <taxon>Telluraves</taxon>
        <taxon>Australaves</taxon>
        <taxon>Passeriformes</taxon>
        <taxon>Thamnophilidae</taxon>
        <taxon>Willisornis</taxon>
    </lineage>
</organism>
<evidence type="ECO:0000313" key="2">
    <source>
        <dbReference type="EMBL" id="KAJ7422046.1"/>
    </source>
</evidence>
<evidence type="ECO:0000313" key="3">
    <source>
        <dbReference type="Proteomes" id="UP001145742"/>
    </source>
</evidence>
<protein>
    <submittedName>
        <fullName evidence="2">Uncharacterized protein</fullName>
    </submittedName>
</protein>
<comment type="caution">
    <text evidence="2">The sequence shown here is derived from an EMBL/GenBank/DDBJ whole genome shotgun (WGS) entry which is preliminary data.</text>
</comment>
<reference evidence="2" key="1">
    <citation type="submission" date="2019-10" db="EMBL/GenBank/DDBJ databases">
        <authorList>
            <person name="Soares A.E.R."/>
            <person name="Aleixo A."/>
            <person name="Schneider P."/>
            <person name="Miyaki C.Y."/>
            <person name="Schneider M.P."/>
            <person name="Mello C."/>
            <person name="Vasconcelos A.T.R."/>
        </authorList>
    </citation>
    <scope>NUCLEOTIDE SEQUENCE</scope>
    <source>
        <tissue evidence="2">Muscle</tissue>
    </source>
</reference>
<feature type="region of interest" description="Disordered" evidence="1">
    <location>
        <begin position="1"/>
        <end position="31"/>
    </location>
</feature>
<gene>
    <name evidence="2" type="ORF">WISP_39812</name>
</gene>
<accession>A0ABQ9DHA5</accession>
<proteinExistence type="predicted"/>
<evidence type="ECO:0000256" key="1">
    <source>
        <dbReference type="SAM" id="MobiDB-lite"/>
    </source>
</evidence>
<feature type="compositionally biased region" description="Acidic residues" evidence="1">
    <location>
        <begin position="15"/>
        <end position="29"/>
    </location>
</feature>